<evidence type="ECO:0000313" key="1">
    <source>
        <dbReference type="EMBL" id="CAE0320191.1"/>
    </source>
</evidence>
<reference evidence="1" key="1">
    <citation type="submission" date="2021-01" db="EMBL/GenBank/DDBJ databases">
        <authorList>
            <person name="Corre E."/>
            <person name="Pelletier E."/>
            <person name="Niang G."/>
            <person name="Scheremetjew M."/>
            <person name="Finn R."/>
            <person name="Kale V."/>
            <person name="Holt S."/>
            <person name="Cochrane G."/>
            <person name="Meng A."/>
            <person name="Brown T."/>
            <person name="Cohen L."/>
        </authorList>
    </citation>
    <scope>NUCLEOTIDE SEQUENCE</scope>
    <source>
        <strain evidence="1">S3</strain>
    </source>
</reference>
<name>A0A7S3ICV6_9SPIT</name>
<organism evidence="1">
    <name type="scientific">Strombidium inclinatum</name>
    <dbReference type="NCBI Taxonomy" id="197538"/>
    <lineage>
        <taxon>Eukaryota</taxon>
        <taxon>Sar</taxon>
        <taxon>Alveolata</taxon>
        <taxon>Ciliophora</taxon>
        <taxon>Intramacronucleata</taxon>
        <taxon>Spirotrichea</taxon>
        <taxon>Oligotrichia</taxon>
        <taxon>Strombidiidae</taxon>
        <taxon>Strombidium</taxon>
    </lineage>
</organism>
<accession>A0A7S3ICV6</accession>
<dbReference type="AlphaFoldDB" id="A0A7S3ICV6"/>
<dbReference type="EMBL" id="HBIH01001962">
    <property type="protein sequence ID" value="CAE0320191.1"/>
    <property type="molecule type" value="Transcribed_RNA"/>
</dbReference>
<protein>
    <submittedName>
        <fullName evidence="1">Uncharacterized protein</fullName>
    </submittedName>
</protein>
<proteinExistence type="predicted"/>
<sequence length="137" mass="15709">MMDRSSWRLLRMRSRVIIGRIRDSASTSRGARLHLRRWLKHVADVFEVLESVLQTVTLCVLVVQLLQELGDLNLGLLLFVGDLVDVGDLLLQPLLQVKLHEDGVFFQVQKVANVLLHRLVLFFELHDAGETVHEEVH</sequence>
<gene>
    <name evidence="1" type="ORF">SINC0208_LOCUS770</name>
</gene>